<organism evidence="5 6">
    <name type="scientific">Massariosphaeria phaeospora</name>
    <dbReference type="NCBI Taxonomy" id="100035"/>
    <lineage>
        <taxon>Eukaryota</taxon>
        <taxon>Fungi</taxon>
        <taxon>Dikarya</taxon>
        <taxon>Ascomycota</taxon>
        <taxon>Pezizomycotina</taxon>
        <taxon>Dothideomycetes</taxon>
        <taxon>Pleosporomycetidae</taxon>
        <taxon>Pleosporales</taxon>
        <taxon>Pleosporales incertae sedis</taxon>
        <taxon>Massariosphaeria</taxon>
    </lineage>
</organism>
<evidence type="ECO:0000313" key="5">
    <source>
        <dbReference type="EMBL" id="KAF2876394.1"/>
    </source>
</evidence>
<keyword evidence="2" id="KW-0732">Signal</keyword>
<comment type="caution">
    <text evidence="5">The sequence shown here is derived from an EMBL/GenBank/DDBJ whole genome shotgun (WGS) entry which is preliminary data.</text>
</comment>
<dbReference type="Pfam" id="PF23865">
    <property type="entry name" value="DUF7223"/>
    <property type="match status" value="1"/>
</dbReference>
<proteinExistence type="predicted"/>
<dbReference type="InterPro" id="IPR054293">
    <property type="entry name" value="DUF7029"/>
</dbReference>
<evidence type="ECO:0000256" key="2">
    <source>
        <dbReference type="SAM" id="SignalP"/>
    </source>
</evidence>
<dbReference type="EMBL" id="JAADJZ010000003">
    <property type="protein sequence ID" value="KAF2876394.1"/>
    <property type="molecule type" value="Genomic_DNA"/>
</dbReference>
<feature type="compositionally biased region" description="Polar residues" evidence="1">
    <location>
        <begin position="528"/>
        <end position="544"/>
    </location>
</feature>
<protein>
    <submittedName>
        <fullName evidence="5">Uncharacterized protein</fullName>
    </submittedName>
</protein>
<dbReference type="AlphaFoldDB" id="A0A7C8ICR4"/>
<feature type="region of interest" description="Disordered" evidence="1">
    <location>
        <begin position="30"/>
        <end position="54"/>
    </location>
</feature>
<evidence type="ECO:0000259" key="4">
    <source>
        <dbReference type="Pfam" id="PF23865"/>
    </source>
</evidence>
<feature type="region of interest" description="Disordered" evidence="1">
    <location>
        <begin position="515"/>
        <end position="587"/>
    </location>
</feature>
<feature type="domain" description="DUF7029" evidence="3">
    <location>
        <begin position="109"/>
        <end position="213"/>
    </location>
</feature>
<feature type="chain" id="PRO_5028892305" evidence="2">
    <location>
        <begin position="24"/>
        <end position="612"/>
    </location>
</feature>
<accession>A0A7C8ICR4</accession>
<dbReference type="Proteomes" id="UP000481861">
    <property type="component" value="Unassembled WGS sequence"/>
</dbReference>
<name>A0A7C8ICR4_9PLEO</name>
<feature type="compositionally biased region" description="Low complexity" evidence="1">
    <location>
        <begin position="547"/>
        <end position="575"/>
    </location>
</feature>
<sequence length="612" mass="66203">MFFNTRSLTSVALFSTLALQACAHPSPIELKPISGPSTLRPGRPLRRNGGPPPLELVPISDPGVLTHGRSLKREVPGNEVFDPANQANFFWGAYAGDTIYVANLTLENPGDDEYILPLQNFAKRVKALNCGDDNIPMAIEFSDKESFDHAKAMWSWVDEKDINHFTLVTEPNQCHDGDNRSPYLVESIQFDDANLKAIVKADEKEWSEMAHTFRLQVNHEFVEPSTADVTHPHLTRRGKEGKPFDITTSFNGELFKFGNDSGETTGLELTANAEVALRGKIIADFDIDVGFFKIKSAKLTIRPQDVSVDFLLSLNAAGKLGKKFEYTAAEIEIPISGFSIFKVLEIGPQVNMGINFASSAIEGHASIKAGARAKINNAAFVDVNMADGHDNKIEGWKPDTEPIAPEISAEIGANVRAWAEIAVQFEASAFDKWGFEAGIAAQLPYFQAEISAKTSSSGVCDGNKIVGVEAKAEVGLNVNLNAGKINEAPMFEQVLYDTAWPLFSTCMGLGSKEVETKLPDSPLPPVRTTKSNTSDNSPPTSKAASGTPAPTSNSPVPSTNTPSQTTPMATTTTMPPGVPPPIATASKGYPVVSANSTLPKIRWMKRRDVTLN</sequence>
<reference evidence="5 6" key="1">
    <citation type="submission" date="2020-01" db="EMBL/GenBank/DDBJ databases">
        <authorList>
            <consortium name="DOE Joint Genome Institute"/>
            <person name="Haridas S."/>
            <person name="Albert R."/>
            <person name="Binder M."/>
            <person name="Bloem J."/>
            <person name="Labutti K."/>
            <person name="Salamov A."/>
            <person name="Andreopoulos B."/>
            <person name="Baker S.E."/>
            <person name="Barry K."/>
            <person name="Bills G."/>
            <person name="Bluhm B.H."/>
            <person name="Cannon C."/>
            <person name="Castanera R."/>
            <person name="Culley D.E."/>
            <person name="Daum C."/>
            <person name="Ezra D."/>
            <person name="Gonzalez J.B."/>
            <person name="Henrissat B."/>
            <person name="Kuo A."/>
            <person name="Liang C."/>
            <person name="Lipzen A."/>
            <person name="Lutzoni F."/>
            <person name="Magnuson J."/>
            <person name="Mondo S."/>
            <person name="Nolan M."/>
            <person name="Ohm R."/>
            <person name="Pangilinan J."/>
            <person name="Park H.-J.H."/>
            <person name="Ramirez L."/>
            <person name="Alfaro M."/>
            <person name="Sun H."/>
            <person name="Tritt A."/>
            <person name="Yoshinaga Y."/>
            <person name="Zwiers L.-H.L."/>
            <person name="Turgeon B.G."/>
            <person name="Goodwin S.B."/>
            <person name="Spatafora J.W."/>
            <person name="Crous P.W."/>
            <person name="Grigoriev I.V."/>
        </authorList>
    </citation>
    <scope>NUCLEOTIDE SEQUENCE [LARGE SCALE GENOMIC DNA]</scope>
    <source>
        <strain evidence="5 6">CBS 611.86</strain>
    </source>
</reference>
<dbReference type="Pfam" id="PF22974">
    <property type="entry name" value="DUF7029"/>
    <property type="match status" value="1"/>
</dbReference>
<feature type="domain" description="DUF7223" evidence="4">
    <location>
        <begin position="245"/>
        <end position="507"/>
    </location>
</feature>
<evidence type="ECO:0000313" key="6">
    <source>
        <dbReference type="Proteomes" id="UP000481861"/>
    </source>
</evidence>
<keyword evidence="6" id="KW-1185">Reference proteome</keyword>
<dbReference type="InterPro" id="IPR055647">
    <property type="entry name" value="DUF7223"/>
</dbReference>
<evidence type="ECO:0000256" key="1">
    <source>
        <dbReference type="SAM" id="MobiDB-lite"/>
    </source>
</evidence>
<dbReference type="PROSITE" id="PS51257">
    <property type="entry name" value="PROKAR_LIPOPROTEIN"/>
    <property type="match status" value="1"/>
</dbReference>
<dbReference type="OrthoDB" id="160645at2759"/>
<feature type="signal peptide" evidence="2">
    <location>
        <begin position="1"/>
        <end position="23"/>
    </location>
</feature>
<gene>
    <name evidence="5" type="ORF">BDV95DRAFT_602381</name>
</gene>
<evidence type="ECO:0000259" key="3">
    <source>
        <dbReference type="Pfam" id="PF22974"/>
    </source>
</evidence>